<dbReference type="PANTHER" id="PTHR13847:SF261">
    <property type="entry name" value="FAD-DEPENDENT OXIDOREDUCTASE FAMILY PROTEIN"/>
    <property type="match status" value="1"/>
</dbReference>
<name>A0A9D5C409_9LILI</name>
<dbReference type="AlphaFoldDB" id="A0A9D5C409"/>
<reference evidence="3" key="1">
    <citation type="submission" date="2021-03" db="EMBL/GenBank/DDBJ databases">
        <authorList>
            <person name="Li Z."/>
            <person name="Yang C."/>
        </authorList>
    </citation>
    <scope>NUCLEOTIDE SEQUENCE</scope>
    <source>
        <strain evidence="3">Dzin_1.0</strain>
        <tissue evidence="3">Leaf</tissue>
    </source>
</reference>
<dbReference type="SUPFAM" id="SSF51905">
    <property type="entry name" value="FAD/NAD(P)-binding domain"/>
    <property type="match status" value="1"/>
</dbReference>
<reference evidence="3" key="2">
    <citation type="journal article" date="2022" name="Hortic Res">
        <title>The genome of Dioscorea zingiberensis sheds light on the biosynthesis, origin and evolution of the medicinally important diosgenin saponins.</title>
        <authorList>
            <person name="Li Y."/>
            <person name="Tan C."/>
            <person name="Li Z."/>
            <person name="Guo J."/>
            <person name="Li S."/>
            <person name="Chen X."/>
            <person name="Wang C."/>
            <person name="Dai X."/>
            <person name="Yang H."/>
            <person name="Song W."/>
            <person name="Hou L."/>
            <person name="Xu J."/>
            <person name="Tong Z."/>
            <person name="Xu A."/>
            <person name="Yuan X."/>
            <person name="Wang W."/>
            <person name="Yang Q."/>
            <person name="Chen L."/>
            <person name="Sun Z."/>
            <person name="Wang K."/>
            <person name="Pan B."/>
            <person name="Chen J."/>
            <person name="Bao Y."/>
            <person name="Liu F."/>
            <person name="Qi X."/>
            <person name="Gang D.R."/>
            <person name="Wen J."/>
            <person name="Li J."/>
        </authorList>
    </citation>
    <scope>NUCLEOTIDE SEQUENCE</scope>
    <source>
        <strain evidence="3">Dzin_1.0</strain>
    </source>
</reference>
<evidence type="ECO:0000256" key="1">
    <source>
        <dbReference type="SAM" id="MobiDB-lite"/>
    </source>
</evidence>
<feature type="compositionally biased region" description="Pro residues" evidence="1">
    <location>
        <begin position="8"/>
        <end position="18"/>
    </location>
</feature>
<gene>
    <name evidence="3" type="ORF">J5N97_027011</name>
</gene>
<dbReference type="PANTHER" id="PTHR13847">
    <property type="entry name" value="SARCOSINE DEHYDROGENASE-RELATED"/>
    <property type="match status" value="1"/>
</dbReference>
<sequence>MPSLLRLRPPPTLGPNPNPNGREYSFSSPLLSRRKLMLNARMRLSSIRGNSCSARYAVLGAGFAGLSVAWHLLQNSLKDSNLCIDIYDEVGIGGAASGVSGGLLHPYSPKVKVLWRGAECWNECLKLLMVAERAIEARGPDRIGQDSSFFYMDEPIVCRRGILRTIMSEKNVEIMKENVRSCLENCNLQLLDKDAAQNLVPHLHVPLNAAVYMPHALNIRPVHYLQALFDACKNLADELCVSFCKKVEVNLHKEPISTLHELAGRYDAIIICLGAKVDMLPEFSGKLPLRACRGVVAQLKLSSDVGEEYSCSSPSILSDAWLSFQGPRSVLMGSTWDWASKNYSSSVSEEEASRALEELLPKASAVYPSIREWTFVGARAGLRAMPPLTTLGSLPLLGCVNDALRETDKCMYWLFGGLGSRGLLYHAFLGKLMAKAVISCDEMVLPPELTSWKQMKVWKDSL</sequence>
<accession>A0A9D5C409</accession>
<dbReference type="Gene3D" id="3.50.50.60">
    <property type="entry name" value="FAD/NAD(P)-binding domain"/>
    <property type="match status" value="1"/>
</dbReference>
<dbReference type="GO" id="GO:0005737">
    <property type="term" value="C:cytoplasm"/>
    <property type="evidence" value="ECO:0007669"/>
    <property type="project" value="TreeGrafter"/>
</dbReference>
<dbReference type="Pfam" id="PF01266">
    <property type="entry name" value="DAO"/>
    <property type="match status" value="1"/>
</dbReference>
<dbReference type="Gene3D" id="3.30.9.10">
    <property type="entry name" value="D-Amino Acid Oxidase, subunit A, domain 2"/>
    <property type="match status" value="1"/>
</dbReference>
<feature type="domain" description="FAD dependent oxidoreductase" evidence="2">
    <location>
        <begin position="56"/>
        <end position="435"/>
    </location>
</feature>
<proteinExistence type="predicted"/>
<keyword evidence="4" id="KW-1185">Reference proteome</keyword>
<evidence type="ECO:0000259" key="2">
    <source>
        <dbReference type="Pfam" id="PF01266"/>
    </source>
</evidence>
<evidence type="ECO:0000313" key="4">
    <source>
        <dbReference type="Proteomes" id="UP001085076"/>
    </source>
</evidence>
<dbReference type="Proteomes" id="UP001085076">
    <property type="component" value="Miscellaneous, Linkage group lg08"/>
</dbReference>
<protein>
    <recommendedName>
        <fullName evidence="2">FAD dependent oxidoreductase domain-containing protein</fullName>
    </recommendedName>
</protein>
<organism evidence="3 4">
    <name type="scientific">Dioscorea zingiberensis</name>
    <dbReference type="NCBI Taxonomy" id="325984"/>
    <lineage>
        <taxon>Eukaryota</taxon>
        <taxon>Viridiplantae</taxon>
        <taxon>Streptophyta</taxon>
        <taxon>Embryophyta</taxon>
        <taxon>Tracheophyta</taxon>
        <taxon>Spermatophyta</taxon>
        <taxon>Magnoliopsida</taxon>
        <taxon>Liliopsida</taxon>
        <taxon>Dioscoreales</taxon>
        <taxon>Dioscoreaceae</taxon>
        <taxon>Dioscorea</taxon>
    </lineage>
</organism>
<dbReference type="OrthoDB" id="547145at2759"/>
<dbReference type="EMBL" id="JAGGNH010000008">
    <property type="protein sequence ID" value="KAJ0965873.1"/>
    <property type="molecule type" value="Genomic_DNA"/>
</dbReference>
<dbReference type="InterPro" id="IPR006076">
    <property type="entry name" value="FAD-dep_OxRdtase"/>
</dbReference>
<comment type="caution">
    <text evidence="3">The sequence shown here is derived from an EMBL/GenBank/DDBJ whole genome shotgun (WGS) entry which is preliminary data.</text>
</comment>
<dbReference type="InterPro" id="IPR036188">
    <property type="entry name" value="FAD/NAD-bd_sf"/>
</dbReference>
<evidence type="ECO:0000313" key="3">
    <source>
        <dbReference type="EMBL" id="KAJ0965873.1"/>
    </source>
</evidence>
<feature type="region of interest" description="Disordered" evidence="1">
    <location>
        <begin position="1"/>
        <end position="26"/>
    </location>
</feature>